<evidence type="ECO:0000259" key="1">
    <source>
        <dbReference type="Pfam" id="PF25053"/>
    </source>
</evidence>
<sequence length="564" mass="65348">MCLSSRPLLAFEDGFGKYPNLKLQNLTQNDIKLYTDIELAKSPRFEILKMREPKRAPELVTEIVDKSAGVFLWVTLVVKSLLEGLQNSDRISDLQKRLRALPAGLEDLYLLMMNTLDKFYQQQASQLFQIVHRARLPLSVLSLSFADDDEDPEFAIRAKLDPLDEKELSWRYEETVRRVNSRCKGLLEVRVSSDKERLVDSKVDFLHRTVKDFLDTPDIWKTIASQSDPSFNPDISLMRSYLVQMKVLNTLQWDVGTFGLLAGEFMEYAAQAERTSGQVQASLMENFCQTATDLWFNWTVTSNRTVYHKEGSYAWVKVVPHVHQFVYDSQPSFLSLAVSYGLDLYVEWKLDQDAQPVKTRLGRPLLNYAAAPKPREIWGSRPRNPKLIAILLKYGADPNLEFGNNTTWTDVLQYCYENDGLRPLKSGDRQELFLPVLETMKLLKLEAKVGRRRANEIEKHWEQTPQELRRQAERLDQMEKEKRVRDAQLKEEQAEELAVLYGKKIRPTAKEDDIFSGIDQEPVMIIKFPWEESESLPQTPEEKPAVLIIPKKKRWSSNLRNTKE</sequence>
<feature type="domain" description="DUF7791" evidence="1">
    <location>
        <begin position="116"/>
        <end position="250"/>
    </location>
</feature>
<evidence type="ECO:0000313" key="2">
    <source>
        <dbReference type="EMBL" id="PMD51544.1"/>
    </source>
</evidence>
<gene>
    <name evidence="2" type="ORF">K444DRAFT_636826</name>
</gene>
<dbReference type="STRING" id="1095630.A0A2J6SLA8"/>
<accession>A0A2J6SLA8</accession>
<dbReference type="InterPro" id="IPR056693">
    <property type="entry name" value="DUF7791"/>
</dbReference>
<dbReference type="InParanoid" id="A0A2J6SLA8"/>
<evidence type="ECO:0000313" key="3">
    <source>
        <dbReference type="Proteomes" id="UP000235371"/>
    </source>
</evidence>
<reference evidence="2 3" key="1">
    <citation type="submission" date="2016-04" db="EMBL/GenBank/DDBJ databases">
        <title>A degradative enzymes factory behind the ericoid mycorrhizal symbiosis.</title>
        <authorList>
            <consortium name="DOE Joint Genome Institute"/>
            <person name="Martino E."/>
            <person name="Morin E."/>
            <person name="Grelet G."/>
            <person name="Kuo A."/>
            <person name="Kohler A."/>
            <person name="Daghino S."/>
            <person name="Barry K."/>
            <person name="Choi C."/>
            <person name="Cichocki N."/>
            <person name="Clum A."/>
            <person name="Copeland A."/>
            <person name="Hainaut M."/>
            <person name="Haridas S."/>
            <person name="Labutti K."/>
            <person name="Lindquist E."/>
            <person name="Lipzen A."/>
            <person name="Khouja H.-R."/>
            <person name="Murat C."/>
            <person name="Ohm R."/>
            <person name="Olson A."/>
            <person name="Spatafora J."/>
            <person name="Veneault-Fourrey C."/>
            <person name="Henrissat B."/>
            <person name="Grigoriev I."/>
            <person name="Martin F."/>
            <person name="Perotto S."/>
        </authorList>
    </citation>
    <scope>NUCLEOTIDE SEQUENCE [LARGE SCALE GENOMIC DNA]</scope>
    <source>
        <strain evidence="2 3">E</strain>
    </source>
</reference>
<protein>
    <recommendedName>
        <fullName evidence="1">DUF7791 domain-containing protein</fullName>
    </recommendedName>
</protein>
<dbReference type="AlphaFoldDB" id="A0A2J6SLA8"/>
<dbReference type="PANTHER" id="PTHR10039">
    <property type="entry name" value="AMELOGENIN"/>
    <property type="match status" value="1"/>
</dbReference>
<dbReference type="RefSeq" id="XP_024728448.1">
    <property type="nucleotide sequence ID" value="XM_024884052.1"/>
</dbReference>
<dbReference type="OrthoDB" id="3563224at2759"/>
<name>A0A2J6SLA8_9HELO</name>
<dbReference type="Pfam" id="PF25053">
    <property type="entry name" value="DUF7791"/>
    <property type="match status" value="1"/>
</dbReference>
<dbReference type="Proteomes" id="UP000235371">
    <property type="component" value="Unassembled WGS sequence"/>
</dbReference>
<dbReference type="PANTHER" id="PTHR10039:SF5">
    <property type="entry name" value="NACHT DOMAIN-CONTAINING PROTEIN"/>
    <property type="match status" value="1"/>
</dbReference>
<proteinExistence type="predicted"/>
<dbReference type="EMBL" id="KZ613912">
    <property type="protein sequence ID" value="PMD51544.1"/>
    <property type="molecule type" value="Genomic_DNA"/>
</dbReference>
<dbReference type="GeneID" id="36592129"/>
<organism evidence="2 3">
    <name type="scientific">Hyaloscypha bicolor E</name>
    <dbReference type="NCBI Taxonomy" id="1095630"/>
    <lineage>
        <taxon>Eukaryota</taxon>
        <taxon>Fungi</taxon>
        <taxon>Dikarya</taxon>
        <taxon>Ascomycota</taxon>
        <taxon>Pezizomycotina</taxon>
        <taxon>Leotiomycetes</taxon>
        <taxon>Helotiales</taxon>
        <taxon>Hyaloscyphaceae</taxon>
        <taxon>Hyaloscypha</taxon>
        <taxon>Hyaloscypha bicolor</taxon>
    </lineage>
</organism>
<keyword evidence="3" id="KW-1185">Reference proteome</keyword>